<keyword evidence="1" id="KW-0812">Transmembrane</keyword>
<feature type="transmembrane region" description="Helical" evidence="1">
    <location>
        <begin position="74"/>
        <end position="91"/>
    </location>
</feature>
<evidence type="ECO:0000313" key="3">
    <source>
        <dbReference type="Proteomes" id="UP000178602"/>
    </source>
</evidence>
<dbReference type="Proteomes" id="UP000178602">
    <property type="component" value="Unassembled WGS sequence"/>
</dbReference>
<dbReference type="SUPFAM" id="SSF103473">
    <property type="entry name" value="MFS general substrate transporter"/>
    <property type="match status" value="1"/>
</dbReference>
<dbReference type="InterPro" id="IPR036259">
    <property type="entry name" value="MFS_trans_sf"/>
</dbReference>
<evidence type="ECO:0000313" key="2">
    <source>
        <dbReference type="EMBL" id="OGC28323.1"/>
    </source>
</evidence>
<feature type="transmembrane region" description="Helical" evidence="1">
    <location>
        <begin position="285"/>
        <end position="303"/>
    </location>
</feature>
<dbReference type="GO" id="GO:0008643">
    <property type="term" value="P:carbohydrate transport"/>
    <property type="evidence" value="ECO:0007669"/>
    <property type="project" value="InterPro"/>
</dbReference>
<feature type="transmembrane region" description="Helical" evidence="1">
    <location>
        <begin position="220"/>
        <end position="244"/>
    </location>
</feature>
<feature type="transmembrane region" description="Helical" evidence="1">
    <location>
        <begin position="394"/>
        <end position="419"/>
    </location>
</feature>
<sequence length="440" mass="49080">MFKNLTYSLGAFAASLSYQVFAAYIVFYYVDVMRLPVYMAGSAMLIYGLWNALNDPLAGFLSDSTHSRFGRRTLYILLGAVPLGLTFYFLWRAPFFGLDEPYFLFLYFVCLICLFDAFYTIVVLNWSSLFPEMFSGLKERSLINIFRQGFALLGFLFGIALPPQIFVKFGWANMGLIFGAAITLLWLATLIGCREKKEFSKESSLPLLSALKATLADRSFLLYAASDLMISFGFITLLASIPFYVKYVLERSPQEVTLLFGLAFFVAFPMLFVWRTIIVRRGAKFAMMAAAGSMALSLSPLLFSRASGVILLTAAIFCASLAGYLMVSDVVLSDIIDEDEVATGRRREGMFFGIRSLVSRFAIVIQSLTISSVFLLCGYNPYVFTQPKAFYTGISALVIVIPMIAFGLACAIINIYPLAGSKIREVQQKIRELHSLKGIK</sequence>
<dbReference type="EMBL" id="MEUG01000001">
    <property type="protein sequence ID" value="OGC28323.1"/>
    <property type="molecule type" value="Genomic_DNA"/>
</dbReference>
<dbReference type="AlphaFoldDB" id="A0A1F4T8C3"/>
<accession>A0A1F4T8C3</accession>
<dbReference type="PANTHER" id="PTHR11328">
    <property type="entry name" value="MAJOR FACILITATOR SUPERFAMILY DOMAIN-CONTAINING PROTEIN"/>
    <property type="match status" value="1"/>
</dbReference>
<organism evidence="2 3">
    <name type="scientific">candidate division WOR-1 bacterium RIFOXYC12_FULL_54_18</name>
    <dbReference type="NCBI Taxonomy" id="1802584"/>
    <lineage>
        <taxon>Bacteria</taxon>
        <taxon>Bacillati</taxon>
        <taxon>Saganbacteria</taxon>
    </lineage>
</organism>
<feature type="transmembrane region" description="Helical" evidence="1">
    <location>
        <begin position="256"/>
        <end position="273"/>
    </location>
</feature>
<dbReference type="GO" id="GO:0005886">
    <property type="term" value="C:plasma membrane"/>
    <property type="evidence" value="ECO:0007669"/>
    <property type="project" value="TreeGrafter"/>
</dbReference>
<dbReference type="PANTHER" id="PTHR11328:SF24">
    <property type="entry name" value="MAJOR FACILITATOR SUPERFAMILY (MFS) PROFILE DOMAIN-CONTAINING PROTEIN"/>
    <property type="match status" value="1"/>
</dbReference>
<feature type="transmembrane region" description="Helical" evidence="1">
    <location>
        <begin position="357"/>
        <end position="382"/>
    </location>
</feature>
<gene>
    <name evidence="2" type="ORF">A3K49_05010</name>
</gene>
<name>A0A1F4T8C3_UNCSA</name>
<comment type="caution">
    <text evidence="2">The sequence shown here is derived from an EMBL/GenBank/DDBJ whole genome shotgun (WGS) entry which is preliminary data.</text>
</comment>
<protein>
    <recommendedName>
        <fullName evidence="4">Major facilitator superfamily (MFS) profile domain-containing protein</fullName>
    </recommendedName>
</protein>
<feature type="transmembrane region" description="Helical" evidence="1">
    <location>
        <begin position="309"/>
        <end position="336"/>
    </location>
</feature>
<evidence type="ECO:0000256" key="1">
    <source>
        <dbReference type="SAM" id="Phobius"/>
    </source>
</evidence>
<dbReference type="Pfam" id="PF13347">
    <property type="entry name" value="MFS_2"/>
    <property type="match status" value="1"/>
</dbReference>
<dbReference type="Gene3D" id="1.20.1250.20">
    <property type="entry name" value="MFS general substrate transporter like domains"/>
    <property type="match status" value="2"/>
</dbReference>
<dbReference type="GO" id="GO:0015293">
    <property type="term" value="F:symporter activity"/>
    <property type="evidence" value="ECO:0007669"/>
    <property type="project" value="InterPro"/>
</dbReference>
<feature type="transmembrane region" description="Helical" evidence="1">
    <location>
        <begin position="35"/>
        <end position="53"/>
    </location>
</feature>
<feature type="transmembrane region" description="Helical" evidence="1">
    <location>
        <begin position="145"/>
        <end position="165"/>
    </location>
</feature>
<keyword evidence="1" id="KW-1133">Transmembrane helix</keyword>
<evidence type="ECO:0008006" key="4">
    <source>
        <dbReference type="Google" id="ProtNLM"/>
    </source>
</evidence>
<feature type="transmembrane region" description="Helical" evidence="1">
    <location>
        <begin position="171"/>
        <end position="193"/>
    </location>
</feature>
<keyword evidence="1" id="KW-0472">Membrane</keyword>
<feature type="transmembrane region" description="Helical" evidence="1">
    <location>
        <begin position="7"/>
        <end position="29"/>
    </location>
</feature>
<dbReference type="InterPro" id="IPR039672">
    <property type="entry name" value="MFS_2"/>
</dbReference>
<proteinExistence type="predicted"/>
<feature type="transmembrane region" description="Helical" evidence="1">
    <location>
        <begin position="103"/>
        <end position="124"/>
    </location>
</feature>
<reference evidence="2 3" key="1">
    <citation type="journal article" date="2016" name="Nat. Commun.">
        <title>Thousands of microbial genomes shed light on interconnected biogeochemical processes in an aquifer system.</title>
        <authorList>
            <person name="Anantharaman K."/>
            <person name="Brown C.T."/>
            <person name="Hug L.A."/>
            <person name="Sharon I."/>
            <person name="Castelle C.J."/>
            <person name="Probst A.J."/>
            <person name="Thomas B.C."/>
            <person name="Singh A."/>
            <person name="Wilkins M.J."/>
            <person name="Karaoz U."/>
            <person name="Brodie E.L."/>
            <person name="Williams K.H."/>
            <person name="Hubbard S.S."/>
            <person name="Banfield J.F."/>
        </authorList>
    </citation>
    <scope>NUCLEOTIDE SEQUENCE [LARGE SCALE GENOMIC DNA]</scope>
</reference>